<evidence type="ECO:0000259" key="8">
    <source>
        <dbReference type="PROSITE" id="PS52004"/>
    </source>
</evidence>
<protein>
    <submittedName>
        <fullName evidence="10">Type I modular polyketide synthase</fullName>
    </submittedName>
</protein>
<dbReference type="InterPro" id="IPR014043">
    <property type="entry name" value="Acyl_transferase_dom"/>
</dbReference>
<dbReference type="InterPro" id="IPR049551">
    <property type="entry name" value="PKS_DH_C"/>
</dbReference>
<dbReference type="FunFam" id="3.40.366.10:FF:000002">
    <property type="entry name" value="Probable polyketide synthase 2"/>
    <property type="match status" value="1"/>
</dbReference>
<dbReference type="PANTHER" id="PTHR43775">
    <property type="entry name" value="FATTY ACID SYNTHASE"/>
    <property type="match status" value="1"/>
</dbReference>
<accession>B2HNF6</accession>
<feature type="region of interest" description="Disordered" evidence="6">
    <location>
        <begin position="1383"/>
        <end position="1423"/>
    </location>
</feature>
<dbReference type="PROSITE" id="PS52004">
    <property type="entry name" value="KS3_2"/>
    <property type="match status" value="1"/>
</dbReference>
<dbReference type="STRING" id="216594.MMAR_3799"/>
<keyword evidence="2" id="KW-0597">Phosphoprotein</keyword>
<keyword evidence="3" id="KW-0808">Transferase</keyword>
<dbReference type="Gene3D" id="1.10.1200.10">
    <property type="entry name" value="ACP-like"/>
    <property type="match status" value="1"/>
</dbReference>
<dbReference type="Pfam" id="PF22953">
    <property type="entry name" value="SpnB_Rossmann"/>
    <property type="match status" value="1"/>
</dbReference>
<keyword evidence="4" id="KW-0012">Acyltransferase</keyword>
<evidence type="ECO:0000313" key="11">
    <source>
        <dbReference type="Proteomes" id="UP000001190"/>
    </source>
</evidence>
<name>B2HNF6_MYCMM</name>
<dbReference type="PROSITE" id="PS52019">
    <property type="entry name" value="PKS_MFAS_DH"/>
    <property type="match status" value="1"/>
</dbReference>
<dbReference type="InterPro" id="IPR036291">
    <property type="entry name" value="NAD(P)-bd_dom_sf"/>
</dbReference>
<dbReference type="eggNOG" id="COG3321">
    <property type="taxonomic scope" value="Bacteria"/>
</dbReference>
<dbReference type="HOGENOM" id="CLU_000022_35_2_11"/>
<dbReference type="Pfam" id="PF00550">
    <property type="entry name" value="PP-binding"/>
    <property type="match status" value="1"/>
</dbReference>
<dbReference type="SMART" id="SM00826">
    <property type="entry name" value="PKS_DH"/>
    <property type="match status" value="1"/>
</dbReference>
<dbReference type="SMART" id="SM00823">
    <property type="entry name" value="PKS_PP"/>
    <property type="match status" value="1"/>
</dbReference>
<dbReference type="InterPro" id="IPR016036">
    <property type="entry name" value="Malonyl_transacylase_ACP-bd"/>
</dbReference>
<evidence type="ECO:0000256" key="4">
    <source>
        <dbReference type="ARBA" id="ARBA00023315"/>
    </source>
</evidence>
<dbReference type="GO" id="GO:0031177">
    <property type="term" value="F:phosphopantetheine binding"/>
    <property type="evidence" value="ECO:0007669"/>
    <property type="project" value="InterPro"/>
</dbReference>
<dbReference type="InterPro" id="IPR050091">
    <property type="entry name" value="PKS_NRPS_Biosynth_Enz"/>
</dbReference>
<dbReference type="InterPro" id="IPR014030">
    <property type="entry name" value="Ketoacyl_synth_N"/>
</dbReference>
<sequence length="2035" mass="215835">MTTELDRATEGLRTAIAQIELLKLQNHALLAQANEPIAVVGMACRLPGGIDSPETLWDVVTSEADTTSDFPTDRGWDLAELFDPDPDTPGKTYSRTGGFLANIAEFDAEFFGISAREAAAMDPQQRVLLEVCWEALENASIDPTSLEGSNTGVFVGAYAQYYGDSDSDSSAGLVMTGAATSVVSGRVAYAFGLQGPAVTVDTACSSSLVAIHQACQSLRGGECSMALAGGVTAMATPRIFTEFSRQRGLAPDGRCKSFAAAADGTVLAEGAGVVLLERLSDARRRGHSVLGVIVGSAVNQDGASNGLTAPNGPAQERVIRSAVAAAGLRVADVDVVEAHGTGTTLGDPIEAHALLATYGADRDAEQPLWLGSVKSNMGHTQAAAGVAGLIKMIQAINHAVLPPTLHVDAPSPHIDWSAGAVRLLTEAVPWPDTGRARTAGISSFGISGTNAHLIVQEAPQESTADPSPSDVCEPLFRVWPVSGRTAEALNAQAERLGQYLVDHPDLDLTDLAYSLATTRAHHAYRAAVTVPGDTVNTRDDLLAGLRSLAVDQFHPGVTYHHYRLGQAGKTVFVFPGQGAQYAGMGAGLYRHHPVFTTAIDEICAVMDEHLDVPLRDVMFTEPGLLQQTVYAQPALFAFGVAMHAVLTQAGVNPDYLLGHSVGELTAAHVAGVLSLEEAAVLVCARGRLMQSCTPGAMMAISASEPAVAAMLENHPEVVIAAVNGPTSVAVAGPAEQLNALREHCNISNHKVTLLRVSHAFHSPAMDPILAEFEAIAKRLTYRPHSVPIMSNLTGSLATVEQLTSARYWAQHLRKPVRFYDGVTRLLAGGEQAFVELSPHPVLAAAITDTLTGVTDRVGSAVVTTLRRDRPDMDMVASAIANLHVHGHSPSWQKIYPGATTVELPTYPFQHRRYWLDPAPRADVSAAGLDQPEHPLLAAVTELADQDQIVLSGRLSTSAHRWLAGHQLGDTVVLPATALIDMALYAGEHTGCPTIDELVLQTPLTLTPDAATDLQISVAAPDEQNRRTFSVHARTSEHPHQHSTWVLHASGTLSNAPSTTPPTKPLPGPQAITKVNQESFYDQLAQHGLHYSEAFRSIQGIGKDPLNPDAICAEVALPADIETHGYGIHPALLDAALHPLTAALADTNTNSGPQLPFAIAGITLHATGASRMHVQLEPTATDTFRLSATDPVGAPVITIDSLTVRSLPDTDLTQPPTHKAQQGIFELTWPALPAETFPATGVLPPWALISPHPENLSPDLNQSPTYPNLTALPTCPPLVIWDLTTPQPPQSDLLHQVHTLTQHTLAGLQNWLNRSDTLQAHLVVLTRHAVTTSPHDLAPDPAQAATAALIHTTQNEHPNRITLIDIDNTPTTSQTLTNILTTLTNPTSAPTEPQLALRHGTPHTPRLTPTTTETTTTSPPLEFDPAGTVLITGGTGMLGAVFAEHMIARYGARHLLLVSRSGPDAPGADDLYQRLTQLGAQITITACDASDPTALAALLGSIPPQHPLRVVIHTAAVLHDAVLTELNPDQLDKVLAAKADAAWHLHQLTADADLDAFVLFSSAAGILGAQGQANYAAANAFLDALAYRRCRDHLPATSLAWGYWQNSGIAAHLDTLDQARLTRNLIPITTEHGLALFDAALVSQQPHLVPAPLNTRTLARHARQGSLPAILSALTTTRRQAATTSIAALATQLAGETPQQQLATLTTLVTRVTATALAHPDPTAIDPDLPFKDLGVDSLSALELRNGLTREIGRALPATLIFDHPTPAAVAYHLQSQLIGDTAALGPIGQLLQAICDADLRLTLIEVVLALSGLDSSFISNFGSSRNPQATTLRSAENVALRLVCISEFEGQYKRFAYGLPESIEVIEVLAPGFSGTVLPTSVQESGEMIIDALQRNDSYGRDAVIVGHGITCIAAIHALELMDASLSPLTKPQTALVAISPIAAIDALSISEDPFALATFSTHLRNEQDLIAFGRYLNFGLHSKDKLDEERSLILTPHIRGHQVGAAESPLALEPATVALRILNWLTDNNMLDSA</sequence>
<proteinExistence type="predicted"/>
<dbReference type="OrthoDB" id="4516163at2"/>
<dbReference type="Gene3D" id="3.10.129.110">
    <property type="entry name" value="Polyketide synthase dehydratase"/>
    <property type="match status" value="1"/>
</dbReference>
<dbReference type="InterPro" id="IPR042104">
    <property type="entry name" value="PKS_dehydratase_sf"/>
</dbReference>
<evidence type="ECO:0000256" key="2">
    <source>
        <dbReference type="ARBA" id="ARBA00022553"/>
    </source>
</evidence>
<dbReference type="GO" id="GO:0004312">
    <property type="term" value="F:fatty acid synthase activity"/>
    <property type="evidence" value="ECO:0007669"/>
    <property type="project" value="TreeGrafter"/>
</dbReference>
<dbReference type="InterPro" id="IPR001227">
    <property type="entry name" value="Ac_transferase_dom_sf"/>
</dbReference>
<dbReference type="InterPro" id="IPR055123">
    <property type="entry name" value="SpnB-like_Rossmann"/>
</dbReference>
<dbReference type="Pfam" id="PF16197">
    <property type="entry name" value="KAsynt_C_assoc"/>
    <property type="match status" value="1"/>
</dbReference>
<dbReference type="InterPro" id="IPR020841">
    <property type="entry name" value="PKS_Beta-ketoAc_synthase_dom"/>
</dbReference>
<dbReference type="PROSITE" id="PS00012">
    <property type="entry name" value="PHOSPHOPANTETHEINE"/>
    <property type="match status" value="1"/>
</dbReference>
<dbReference type="InterPro" id="IPR006162">
    <property type="entry name" value="Ppantetheine_attach_site"/>
</dbReference>
<dbReference type="InterPro" id="IPR049552">
    <property type="entry name" value="PKS_DH_N"/>
</dbReference>
<dbReference type="Gene3D" id="3.30.70.3290">
    <property type="match status" value="1"/>
</dbReference>
<dbReference type="CDD" id="cd08956">
    <property type="entry name" value="KR_3_FAS_SDR_x"/>
    <property type="match status" value="1"/>
</dbReference>
<dbReference type="Gene3D" id="3.40.47.10">
    <property type="match status" value="1"/>
</dbReference>
<dbReference type="PROSITE" id="PS50075">
    <property type="entry name" value="CARRIER"/>
    <property type="match status" value="1"/>
</dbReference>
<feature type="domain" description="PKS/mFAS DH" evidence="9">
    <location>
        <begin position="933"/>
        <end position="1212"/>
    </location>
</feature>
<feature type="region of interest" description="C-terminal hotdog fold" evidence="5">
    <location>
        <begin position="1071"/>
        <end position="1212"/>
    </location>
</feature>
<dbReference type="SUPFAM" id="SSF52151">
    <property type="entry name" value="FabD/lysophospholipase-like"/>
    <property type="match status" value="1"/>
</dbReference>
<dbReference type="SMART" id="SM00822">
    <property type="entry name" value="PKS_KR"/>
    <property type="match status" value="1"/>
</dbReference>
<feature type="domain" description="Carrier" evidence="7">
    <location>
        <begin position="1702"/>
        <end position="1777"/>
    </location>
</feature>
<dbReference type="KEGG" id="mmi:MMAR_3799"/>
<dbReference type="Gene3D" id="3.40.366.10">
    <property type="entry name" value="Malonyl-Coenzyme A Acyl Carrier Protein, domain 2"/>
    <property type="match status" value="1"/>
</dbReference>
<organism evidence="10 11">
    <name type="scientific">Mycobacterium marinum (strain ATCC BAA-535 / M)</name>
    <dbReference type="NCBI Taxonomy" id="216594"/>
    <lineage>
        <taxon>Bacteria</taxon>
        <taxon>Bacillati</taxon>
        <taxon>Actinomycetota</taxon>
        <taxon>Actinomycetes</taxon>
        <taxon>Mycobacteriales</taxon>
        <taxon>Mycobacteriaceae</taxon>
        <taxon>Mycobacterium</taxon>
        <taxon>Mycobacterium ulcerans group</taxon>
    </lineage>
</organism>
<dbReference type="GO" id="GO:0006633">
    <property type="term" value="P:fatty acid biosynthetic process"/>
    <property type="evidence" value="ECO:0007669"/>
    <property type="project" value="InterPro"/>
</dbReference>
<evidence type="ECO:0000313" key="10">
    <source>
        <dbReference type="EMBL" id="ACC42209.1"/>
    </source>
</evidence>
<dbReference type="FunFam" id="3.40.47.10:FF:000019">
    <property type="entry name" value="Polyketide synthase type I"/>
    <property type="match status" value="1"/>
</dbReference>
<keyword evidence="11" id="KW-1185">Reference proteome</keyword>
<dbReference type="Pfam" id="PF08659">
    <property type="entry name" value="KR"/>
    <property type="match status" value="1"/>
</dbReference>
<dbReference type="SUPFAM" id="SSF53474">
    <property type="entry name" value="alpha/beta-Hydrolases"/>
    <property type="match status" value="1"/>
</dbReference>
<dbReference type="InterPro" id="IPR036736">
    <property type="entry name" value="ACP-like_sf"/>
</dbReference>
<dbReference type="InterPro" id="IPR013968">
    <property type="entry name" value="PKS_KR"/>
</dbReference>
<feature type="domain" description="Ketosynthase family 3 (KS3)" evidence="8">
    <location>
        <begin position="34"/>
        <end position="457"/>
    </location>
</feature>
<keyword evidence="1" id="KW-0596">Phosphopantetheine</keyword>
<dbReference type="SUPFAM" id="SSF55048">
    <property type="entry name" value="Probable ACP-binding domain of malonyl-CoA ACP transacylase"/>
    <property type="match status" value="1"/>
</dbReference>
<evidence type="ECO:0000256" key="3">
    <source>
        <dbReference type="ARBA" id="ARBA00022679"/>
    </source>
</evidence>
<dbReference type="Pfam" id="PF00698">
    <property type="entry name" value="Acyl_transf_1"/>
    <property type="match status" value="1"/>
</dbReference>
<evidence type="ECO:0000256" key="1">
    <source>
        <dbReference type="ARBA" id="ARBA00022450"/>
    </source>
</evidence>
<dbReference type="SUPFAM" id="SSF47336">
    <property type="entry name" value="ACP-like"/>
    <property type="match status" value="1"/>
</dbReference>
<feature type="active site" description="Proton acceptor; for dehydratase activity" evidence="5">
    <location>
        <position position="965"/>
    </location>
</feature>
<dbReference type="InterPro" id="IPR016035">
    <property type="entry name" value="Acyl_Trfase/lysoPLipase"/>
</dbReference>
<dbReference type="Proteomes" id="UP000001190">
    <property type="component" value="Chromosome"/>
</dbReference>
<dbReference type="Pfam" id="PF14765">
    <property type="entry name" value="PS-DH"/>
    <property type="match status" value="1"/>
</dbReference>
<dbReference type="InterPro" id="IPR057326">
    <property type="entry name" value="KR_dom"/>
</dbReference>
<dbReference type="InterPro" id="IPR049900">
    <property type="entry name" value="PKS_mFAS_DH"/>
</dbReference>
<dbReference type="EMBL" id="CP000854">
    <property type="protein sequence ID" value="ACC42209.1"/>
    <property type="molecule type" value="Genomic_DNA"/>
</dbReference>
<dbReference type="Pfam" id="PF21089">
    <property type="entry name" value="PKS_DH_N"/>
    <property type="match status" value="1"/>
</dbReference>
<dbReference type="SMART" id="SM00825">
    <property type="entry name" value="PKS_KS"/>
    <property type="match status" value="1"/>
</dbReference>
<dbReference type="PROSITE" id="PS00606">
    <property type="entry name" value="KS3_1"/>
    <property type="match status" value="1"/>
</dbReference>
<dbReference type="InterPro" id="IPR020807">
    <property type="entry name" value="PKS_DH"/>
</dbReference>
<dbReference type="SUPFAM" id="SSF51735">
    <property type="entry name" value="NAD(P)-binding Rossmann-fold domains"/>
    <property type="match status" value="2"/>
</dbReference>
<evidence type="ECO:0000259" key="9">
    <source>
        <dbReference type="PROSITE" id="PS52019"/>
    </source>
</evidence>
<dbReference type="InterPro" id="IPR016039">
    <property type="entry name" value="Thiolase-like"/>
</dbReference>
<dbReference type="Pfam" id="PF02801">
    <property type="entry name" value="Ketoacyl-synt_C"/>
    <property type="match status" value="1"/>
</dbReference>
<dbReference type="GO" id="GO:0004315">
    <property type="term" value="F:3-oxoacyl-[acyl-carrier-protein] synthase activity"/>
    <property type="evidence" value="ECO:0007669"/>
    <property type="project" value="InterPro"/>
</dbReference>
<reference evidence="10 11" key="1">
    <citation type="journal article" date="2008" name="Genome Res.">
        <title>Insights from the complete genome sequence of Mycobacterium marinum on the evolution of Mycobacterium tuberculosis.</title>
        <authorList>
            <person name="Stinear T.P."/>
            <person name="Seemann T."/>
            <person name="Harrison P.F."/>
            <person name="Jenkin G.A."/>
            <person name="Davies J.K."/>
            <person name="Johnson P.D."/>
            <person name="Abdellah Z."/>
            <person name="Arrowsmith C."/>
            <person name="Chillingworth T."/>
            <person name="Churcher C."/>
            <person name="Clarke K."/>
            <person name="Cronin A."/>
            <person name="Davis P."/>
            <person name="Goodhead I."/>
            <person name="Holroyd N."/>
            <person name="Jagels K."/>
            <person name="Lord A."/>
            <person name="Moule S."/>
            <person name="Mungall K."/>
            <person name="Norbertczak H."/>
            <person name="Quail M.A."/>
            <person name="Rabbinowitsch E."/>
            <person name="Walker D."/>
            <person name="White B."/>
            <person name="Whitehead S."/>
            <person name="Small P.L."/>
            <person name="Brosch R."/>
            <person name="Ramakrishnan L."/>
            <person name="Fischbach M.A."/>
            <person name="Parkhill J."/>
            <person name="Cole S.T."/>
        </authorList>
    </citation>
    <scope>NUCLEOTIDE SEQUENCE [LARGE SCALE GENOMIC DNA]</scope>
    <source>
        <strain evidence="11">ATCC BAA-535 / M</strain>
    </source>
</reference>
<dbReference type="SMART" id="SM00827">
    <property type="entry name" value="PKS_AT"/>
    <property type="match status" value="1"/>
</dbReference>
<dbReference type="PANTHER" id="PTHR43775:SF51">
    <property type="entry name" value="INACTIVE PHENOLPHTHIOCEROL SYNTHESIS POLYKETIDE SYNTHASE TYPE I PKS1-RELATED"/>
    <property type="match status" value="1"/>
</dbReference>
<dbReference type="InterPro" id="IPR032821">
    <property type="entry name" value="PKS_assoc"/>
</dbReference>
<dbReference type="InterPro" id="IPR020806">
    <property type="entry name" value="PKS_PP-bd"/>
</dbReference>
<dbReference type="SMART" id="SM01294">
    <property type="entry name" value="PKS_PP_betabranch"/>
    <property type="match status" value="1"/>
</dbReference>
<evidence type="ECO:0000256" key="5">
    <source>
        <dbReference type="PROSITE-ProRule" id="PRU01363"/>
    </source>
</evidence>
<evidence type="ECO:0000256" key="6">
    <source>
        <dbReference type="SAM" id="MobiDB-lite"/>
    </source>
</evidence>
<feature type="region of interest" description="N-terminal hotdog fold" evidence="5">
    <location>
        <begin position="933"/>
        <end position="1059"/>
    </location>
</feature>
<dbReference type="Pfam" id="PF00109">
    <property type="entry name" value="ketoacyl-synt"/>
    <property type="match status" value="1"/>
</dbReference>
<dbReference type="InterPro" id="IPR029058">
    <property type="entry name" value="AB_hydrolase_fold"/>
</dbReference>
<gene>
    <name evidence="10" type="ordered locus">MMAR_3799</name>
</gene>
<dbReference type="Gene3D" id="3.40.50.720">
    <property type="entry name" value="NAD(P)-binding Rossmann-like Domain"/>
    <property type="match status" value="1"/>
</dbReference>
<dbReference type="CDD" id="cd00833">
    <property type="entry name" value="PKS"/>
    <property type="match status" value="1"/>
</dbReference>
<dbReference type="SUPFAM" id="SSF53901">
    <property type="entry name" value="Thiolase-like"/>
    <property type="match status" value="1"/>
</dbReference>
<dbReference type="InterPro" id="IPR018201">
    <property type="entry name" value="Ketoacyl_synth_AS"/>
</dbReference>
<evidence type="ECO:0000259" key="7">
    <source>
        <dbReference type="PROSITE" id="PS50075"/>
    </source>
</evidence>
<feature type="compositionally biased region" description="Low complexity" evidence="6">
    <location>
        <begin position="1401"/>
        <end position="1419"/>
    </location>
</feature>
<feature type="active site" description="Proton donor; for dehydratase activity" evidence="5">
    <location>
        <position position="1133"/>
    </location>
</feature>
<dbReference type="InterPro" id="IPR009081">
    <property type="entry name" value="PP-bd_ACP"/>
</dbReference>
<dbReference type="InterPro" id="IPR014031">
    <property type="entry name" value="Ketoacyl_synth_C"/>
</dbReference>